<reference evidence="2" key="1">
    <citation type="submission" date="2020-08" db="EMBL/GenBank/DDBJ databases">
        <title>Multicomponent nature underlies the extraordinary mechanical properties of spider dragline silk.</title>
        <authorList>
            <person name="Kono N."/>
            <person name="Nakamura H."/>
            <person name="Mori M."/>
            <person name="Yoshida Y."/>
            <person name="Ohtoshi R."/>
            <person name="Malay A.D."/>
            <person name="Moran D.A.P."/>
            <person name="Tomita M."/>
            <person name="Numata K."/>
            <person name="Arakawa K."/>
        </authorList>
    </citation>
    <scope>NUCLEOTIDE SEQUENCE</scope>
</reference>
<gene>
    <name evidence="2" type="primary">pol</name>
    <name evidence="2" type="ORF">TNCV_2506651</name>
</gene>
<proteinExistence type="predicted"/>
<dbReference type="Gene3D" id="3.30.70.270">
    <property type="match status" value="1"/>
</dbReference>
<dbReference type="AlphaFoldDB" id="A0A8X6WH02"/>
<dbReference type="GO" id="GO:0071897">
    <property type="term" value="P:DNA biosynthetic process"/>
    <property type="evidence" value="ECO:0007669"/>
    <property type="project" value="UniProtKB-ARBA"/>
</dbReference>
<dbReference type="PANTHER" id="PTHR24559:SF444">
    <property type="entry name" value="REVERSE TRANSCRIPTASE DOMAIN-CONTAINING PROTEIN"/>
    <property type="match status" value="1"/>
</dbReference>
<sequence>MKLNQIAYDERSGLSPSQKENLVISALTNKLEEINLRVGRLQETSSVTARKTDFRKLNEITLTQDFVIPTLDDILHEISGSNYFSALDMKSAFNQIPLHFADRHKTAFFTPDGDKYEFNTLCFGLKNSPKAFQSIAQEVLGDLLHNGALVHIDDIILFTKTIDEHFELLGERNTVSFSKRIDQERISTLSKKIAQGNLTASCKRLISWFLLFKATELGRKIFPVRPPKF</sequence>
<dbReference type="PROSITE" id="PS50878">
    <property type="entry name" value="RT_POL"/>
    <property type="match status" value="1"/>
</dbReference>
<organism evidence="2 3">
    <name type="scientific">Trichonephila clavipes</name>
    <name type="common">Golden silk orbweaver</name>
    <name type="synonym">Nephila clavipes</name>
    <dbReference type="NCBI Taxonomy" id="2585209"/>
    <lineage>
        <taxon>Eukaryota</taxon>
        <taxon>Metazoa</taxon>
        <taxon>Ecdysozoa</taxon>
        <taxon>Arthropoda</taxon>
        <taxon>Chelicerata</taxon>
        <taxon>Arachnida</taxon>
        <taxon>Araneae</taxon>
        <taxon>Araneomorphae</taxon>
        <taxon>Entelegynae</taxon>
        <taxon>Araneoidea</taxon>
        <taxon>Nephilidae</taxon>
        <taxon>Trichonephila</taxon>
    </lineage>
</organism>
<dbReference type="SUPFAM" id="SSF56672">
    <property type="entry name" value="DNA/RNA polymerases"/>
    <property type="match status" value="1"/>
</dbReference>
<feature type="domain" description="Reverse transcriptase" evidence="1">
    <location>
        <begin position="1"/>
        <end position="221"/>
    </location>
</feature>
<dbReference type="Gene3D" id="3.10.10.10">
    <property type="entry name" value="HIV Type 1 Reverse Transcriptase, subunit A, domain 1"/>
    <property type="match status" value="1"/>
</dbReference>
<dbReference type="InterPro" id="IPR043502">
    <property type="entry name" value="DNA/RNA_pol_sf"/>
</dbReference>
<evidence type="ECO:0000313" key="2">
    <source>
        <dbReference type="EMBL" id="GFY34362.1"/>
    </source>
</evidence>
<dbReference type="InterPro" id="IPR000477">
    <property type="entry name" value="RT_dom"/>
</dbReference>
<keyword evidence="3" id="KW-1185">Reference proteome</keyword>
<protein>
    <submittedName>
        <fullName evidence="2">Retrovirus-related Pol polyprotein from transposon 17.6</fullName>
    </submittedName>
</protein>
<dbReference type="CDD" id="cd01647">
    <property type="entry name" value="RT_LTR"/>
    <property type="match status" value="1"/>
</dbReference>
<accession>A0A8X6WH02</accession>
<evidence type="ECO:0000259" key="1">
    <source>
        <dbReference type="PROSITE" id="PS50878"/>
    </source>
</evidence>
<dbReference type="Pfam" id="PF00078">
    <property type="entry name" value="RVT_1"/>
    <property type="match status" value="1"/>
</dbReference>
<name>A0A8X6WH02_TRICX</name>
<dbReference type="PANTHER" id="PTHR24559">
    <property type="entry name" value="TRANSPOSON TY3-I GAG-POL POLYPROTEIN"/>
    <property type="match status" value="1"/>
</dbReference>
<dbReference type="Proteomes" id="UP000887159">
    <property type="component" value="Unassembled WGS sequence"/>
</dbReference>
<dbReference type="InterPro" id="IPR053134">
    <property type="entry name" value="RNA-dir_DNA_polymerase"/>
</dbReference>
<comment type="caution">
    <text evidence="2">The sequence shown here is derived from an EMBL/GenBank/DDBJ whole genome shotgun (WGS) entry which is preliminary data.</text>
</comment>
<evidence type="ECO:0000313" key="3">
    <source>
        <dbReference type="Proteomes" id="UP000887159"/>
    </source>
</evidence>
<dbReference type="InterPro" id="IPR043128">
    <property type="entry name" value="Rev_trsase/Diguanyl_cyclase"/>
</dbReference>
<dbReference type="EMBL" id="BMAU01021422">
    <property type="protein sequence ID" value="GFY34362.1"/>
    <property type="molecule type" value="Genomic_DNA"/>
</dbReference>